<proteinExistence type="predicted"/>
<dbReference type="Gene3D" id="1.25.10.10">
    <property type="entry name" value="Leucine-rich Repeat Variant"/>
    <property type="match status" value="2"/>
</dbReference>
<dbReference type="InterPro" id="IPR016024">
    <property type="entry name" value="ARM-type_fold"/>
</dbReference>
<evidence type="ECO:0008006" key="8">
    <source>
        <dbReference type="Google" id="ProtNLM"/>
    </source>
</evidence>
<accession>A0ABR2YSK8</accession>
<dbReference type="InterPro" id="IPR011989">
    <property type="entry name" value="ARM-like"/>
</dbReference>
<evidence type="ECO:0000256" key="2">
    <source>
        <dbReference type="PROSITE-ProRule" id="PRU00103"/>
    </source>
</evidence>
<dbReference type="Pfam" id="PF12612">
    <property type="entry name" value="TFCD_C"/>
    <property type="match status" value="1"/>
</dbReference>
<dbReference type="SUPFAM" id="SSF48371">
    <property type="entry name" value="ARM repeat"/>
    <property type="match status" value="1"/>
</dbReference>
<name>A0ABR2YSK8_9CHLO</name>
<feature type="region of interest" description="Disordered" evidence="3">
    <location>
        <begin position="340"/>
        <end position="362"/>
    </location>
</feature>
<sequence>MEDDEREEAFMCTYEATHVEEADELAAIASSVDGSQDSSAVDKLFDRYHKILEKYHEQAQLLDPLLASLVIPLSAVLRREANAASAPDLAAVQTASRFLWALITVRGHKTVVKFFSSEVADLEPVLALLLRCDAEAKEGGCTGGGLWQAQCTLLLWLSQLLYIPFSLASVDSSLDSTASRPGALPPLTSTLLELSQRHLSEPGGVRDMAGVLLGRLLTRPDCGAALQDFLAWAHSALQEHDSPRAVFTVPGVARTLAHILEQGQRSALQPFARQLWPVASQLLGSRVAASSALSRKLALKLAQRVGLALLPPRAAAWRYVKRCSDIRDTLAGTSDAALGEGNALQGGDLDPSTSKGDTSGAATAATSAAAVEPAQGEDPDSVAIPEEVEEILGALLEGLADKDTVVRWSAAKGIGRVSARLPKELADEVLKAVLQLFSDSERDAAWHGGCLALAELARRGLLLPHRLPDLAPIIASALQFDVRRGAHSVGAHVRDAAAYVCWAFARAYEKEAMAEAARQLAPALLAVACYDREVNCRRACSAAFQEAVGRQGSFPHGISVICRADYFALASRSNAYLQVAPFIAGFVEYRAPLVDHLINRKLGHWERSLRELASKALAALVPAQPQLFAEGVLDRLLPMCLDGCLEVRHGSVLAAGEVLLALHQMSHQISAERLIRLAEVVPALEAGRLYRGKGGELMRAAASRLLECMALSCVPLTDAQRAKLLGIADDNMRHPSSAIQASSAAALHAFSRAYLTGGEPEAEGLVQGYVEGLRPSAAIAMRQGYAAALGALPACLLRQHALEVLVALGNATQVEAELAQRNAEARAAAARALADVAAELYPQAAERLDRLRKAAAEHLQAILLQQNQLSFSDQAALEVAILGASPDLFATPKALQRLAPLLAVDAYREAVLEGLVACIGGLDGHLSKAASAALVAQTRSNGVNGVGGDSMRSKVAMSFLAVWRRNQKSPRLSLPLLKAADVLYTDGGLEDLPQEHPFFGELLELVKGEAQGCRDVPSLCWAATSLCHLAGCQPPACSGALHALLTLLAHRFPKVRKSVAEQLYVRLLTLDEHPCYKGFDLDTAQEVLCEATWDGPLVDAKAARDTLSMLMHGAVA</sequence>
<feature type="repeat" description="HEAT" evidence="2">
    <location>
        <begin position="391"/>
        <end position="428"/>
    </location>
</feature>
<comment type="caution">
    <text evidence="6">The sequence shown here is derived from an EMBL/GenBank/DDBJ whole genome shotgun (WGS) entry which is preliminary data.</text>
</comment>
<dbReference type="Pfam" id="PF25767">
    <property type="entry name" value="ARM_TBCD_2nd"/>
    <property type="match status" value="1"/>
</dbReference>
<feature type="domain" description="Tubulin-folding cofactor D ARM repeats" evidence="5">
    <location>
        <begin position="294"/>
        <end position="558"/>
    </location>
</feature>
<organism evidence="6 7">
    <name type="scientific">Coccomyxa subellipsoidea</name>
    <dbReference type="NCBI Taxonomy" id="248742"/>
    <lineage>
        <taxon>Eukaryota</taxon>
        <taxon>Viridiplantae</taxon>
        <taxon>Chlorophyta</taxon>
        <taxon>core chlorophytes</taxon>
        <taxon>Trebouxiophyceae</taxon>
        <taxon>Trebouxiophyceae incertae sedis</taxon>
        <taxon>Coccomyxaceae</taxon>
        <taxon>Coccomyxa</taxon>
    </lineage>
</organism>
<keyword evidence="7" id="KW-1185">Reference proteome</keyword>
<dbReference type="Pfam" id="PF23579">
    <property type="entry name" value="ARM_TBCD"/>
    <property type="match status" value="1"/>
</dbReference>
<dbReference type="Proteomes" id="UP001491310">
    <property type="component" value="Unassembled WGS sequence"/>
</dbReference>
<dbReference type="InterPro" id="IPR021133">
    <property type="entry name" value="HEAT_type_2"/>
</dbReference>
<protein>
    <recommendedName>
        <fullName evidence="8">Tubulin-specific chaperone D</fullName>
    </recommendedName>
</protein>
<evidence type="ECO:0000313" key="7">
    <source>
        <dbReference type="Proteomes" id="UP001491310"/>
    </source>
</evidence>
<evidence type="ECO:0000256" key="3">
    <source>
        <dbReference type="SAM" id="MobiDB-lite"/>
    </source>
</evidence>
<dbReference type="InterPro" id="IPR022577">
    <property type="entry name" value="TBCD_C"/>
</dbReference>
<feature type="compositionally biased region" description="Low complexity" evidence="3">
    <location>
        <begin position="352"/>
        <end position="362"/>
    </location>
</feature>
<reference evidence="6 7" key="1">
    <citation type="journal article" date="2024" name="Nat. Commun.">
        <title>Phylogenomics reveals the evolutionary origins of lichenization in chlorophyte algae.</title>
        <authorList>
            <person name="Puginier C."/>
            <person name="Libourel C."/>
            <person name="Otte J."/>
            <person name="Skaloud P."/>
            <person name="Haon M."/>
            <person name="Grisel S."/>
            <person name="Petersen M."/>
            <person name="Berrin J.G."/>
            <person name="Delaux P.M."/>
            <person name="Dal Grande F."/>
            <person name="Keller J."/>
        </authorList>
    </citation>
    <scope>NUCLEOTIDE SEQUENCE [LARGE SCALE GENOMIC DNA]</scope>
    <source>
        <strain evidence="6 7">SAG 216-7</strain>
    </source>
</reference>
<dbReference type="PROSITE" id="PS50077">
    <property type="entry name" value="HEAT_REPEAT"/>
    <property type="match status" value="1"/>
</dbReference>
<evidence type="ECO:0000259" key="5">
    <source>
        <dbReference type="Pfam" id="PF25767"/>
    </source>
</evidence>
<dbReference type="PANTHER" id="PTHR12658">
    <property type="entry name" value="BETA-TUBULIN COFACTOR D"/>
    <property type="match status" value="1"/>
</dbReference>
<evidence type="ECO:0000256" key="1">
    <source>
        <dbReference type="ARBA" id="ARBA00023186"/>
    </source>
</evidence>
<evidence type="ECO:0000259" key="4">
    <source>
        <dbReference type="Pfam" id="PF12612"/>
    </source>
</evidence>
<dbReference type="PANTHER" id="PTHR12658:SF0">
    <property type="entry name" value="TUBULIN-SPECIFIC CHAPERONE D"/>
    <property type="match status" value="1"/>
</dbReference>
<dbReference type="InterPro" id="IPR058033">
    <property type="entry name" value="ARM_TBCD_2nd"/>
</dbReference>
<dbReference type="EMBL" id="JALJOT010000006">
    <property type="protein sequence ID" value="KAK9909853.1"/>
    <property type="molecule type" value="Genomic_DNA"/>
</dbReference>
<gene>
    <name evidence="6" type="ORF">WJX75_008404</name>
</gene>
<evidence type="ECO:0000313" key="6">
    <source>
        <dbReference type="EMBL" id="KAK9909853.1"/>
    </source>
</evidence>
<dbReference type="InterPro" id="IPR033162">
    <property type="entry name" value="TBCD"/>
</dbReference>
<keyword evidence="1" id="KW-0143">Chaperone</keyword>
<feature type="domain" description="Tubulin-folding cofactor D C-terminal" evidence="4">
    <location>
        <begin position="837"/>
        <end position="1017"/>
    </location>
</feature>